<dbReference type="SMART" id="SM00353">
    <property type="entry name" value="HLH"/>
    <property type="match status" value="1"/>
</dbReference>
<dbReference type="FunFam" id="4.10.280.10:FF:000030">
    <property type="entry name" value="Twist transcription factor"/>
    <property type="match status" value="1"/>
</dbReference>
<dbReference type="PANTHER" id="PTHR23349">
    <property type="entry name" value="BASIC HELIX-LOOP-HELIX TRANSCRIPTION FACTOR, TWIST"/>
    <property type="match status" value="1"/>
</dbReference>
<proteinExistence type="predicted"/>
<evidence type="ECO:0000256" key="5">
    <source>
        <dbReference type="ARBA" id="ARBA00023163"/>
    </source>
</evidence>
<evidence type="ECO:0000256" key="8">
    <source>
        <dbReference type="ARBA" id="ARBA00072365"/>
    </source>
</evidence>
<dbReference type="OrthoDB" id="8583783at2759"/>
<evidence type="ECO:0000259" key="10">
    <source>
        <dbReference type="PROSITE" id="PS50888"/>
    </source>
</evidence>
<feature type="compositionally biased region" description="Basic and acidic residues" evidence="9">
    <location>
        <begin position="219"/>
        <end position="231"/>
    </location>
</feature>
<evidence type="ECO:0000256" key="4">
    <source>
        <dbReference type="ARBA" id="ARBA00023125"/>
    </source>
</evidence>
<dbReference type="Gene3D" id="4.10.280.10">
    <property type="entry name" value="Helix-loop-helix DNA-binding domain"/>
    <property type="match status" value="1"/>
</dbReference>
<feature type="compositionally biased region" description="Low complexity" evidence="9">
    <location>
        <begin position="19"/>
        <end position="34"/>
    </location>
</feature>
<dbReference type="InterPro" id="IPR011598">
    <property type="entry name" value="bHLH_dom"/>
</dbReference>
<keyword evidence="6" id="KW-0539">Nucleus</keyword>
<feature type="compositionally biased region" description="Low complexity" evidence="9">
    <location>
        <begin position="174"/>
        <end position="190"/>
    </location>
</feature>
<feature type="compositionally biased region" description="Low complexity" evidence="9">
    <location>
        <begin position="232"/>
        <end position="244"/>
    </location>
</feature>
<organism evidence="11 12">
    <name type="scientific">Nasonia vitripennis</name>
    <name type="common">Parasitic wasp</name>
    <dbReference type="NCBI Taxonomy" id="7425"/>
    <lineage>
        <taxon>Eukaryota</taxon>
        <taxon>Metazoa</taxon>
        <taxon>Ecdysozoa</taxon>
        <taxon>Arthropoda</taxon>
        <taxon>Hexapoda</taxon>
        <taxon>Insecta</taxon>
        <taxon>Pterygota</taxon>
        <taxon>Neoptera</taxon>
        <taxon>Endopterygota</taxon>
        <taxon>Hymenoptera</taxon>
        <taxon>Apocrita</taxon>
        <taxon>Proctotrupomorpha</taxon>
        <taxon>Chalcidoidea</taxon>
        <taxon>Pteromalidae</taxon>
        <taxon>Pteromalinae</taxon>
        <taxon>Nasonia</taxon>
    </lineage>
</organism>
<evidence type="ECO:0000256" key="3">
    <source>
        <dbReference type="ARBA" id="ARBA00023015"/>
    </source>
</evidence>
<evidence type="ECO:0000256" key="6">
    <source>
        <dbReference type="ARBA" id="ARBA00023242"/>
    </source>
</evidence>
<dbReference type="GO" id="GO:0000981">
    <property type="term" value="F:DNA-binding transcription factor activity, RNA polymerase II-specific"/>
    <property type="evidence" value="ECO:0007669"/>
    <property type="project" value="TreeGrafter"/>
</dbReference>
<dbReference type="EnsemblMetazoa" id="XM_001605767">
    <property type="protein sequence ID" value="XP_001605817"/>
    <property type="gene ID" value="LOC100122216"/>
</dbReference>
<keyword evidence="2" id="KW-0221">Differentiation</keyword>
<evidence type="ECO:0000313" key="11">
    <source>
        <dbReference type="EnsemblMetazoa" id="XP_001605817"/>
    </source>
</evidence>
<dbReference type="Proteomes" id="UP000002358">
    <property type="component" value="Chromosome 1"/>
</dbReference>
<dbReference type="PROSITE" id="PS50888">
    <property type="entry name" value="BHLH"/>
    <property type="match status" value="1"/>
</dbReference>
<dbReference type="GO" id="GO:0030154">
    <property type="term" value="P:cell differentiation"/>
    <property type="evidence" value="ECO:0007669"/>
    <property type="project" value="UniProtKB-KW"/>
</dbReference>
<dbReference type="GO" id="GO:0046983">
    <property type="term" value="F:protein dimerization activity"/>
    <property type="evidence" value="ECO:0007669"/>
    <property type="project" value="InterPro"/>
</dbReference>
<dbReference type="KEGG" id="nvi:100122216"/>
<feature type="region of interest" description="Disordered" evidence="9">
    <location>
        <begin position="1"/>
        <end position="60"/>
    </location>
</feature>
<dbReference type="GO" id="GO:0000977">
    <property type="term" value="F:RNA polymerase II transcription regulatory region sequence-specific DNA binding"/>
    <property type="evidence" value="ECO:0007669"/>
    <property type="project" value="TreeGrafter"/>
</dbReference>
<comment type="function">
    <text evidence="7">Involved in the establishment and dorsoventral patterning of germ layers in the embryo.</text>
</comment>
<accession>A0A7M7G7S9</accession>
<evidence type="ECO:0000256" key="9">
    <source>
        <dbReference type="SAM" id="MobiDB-lite"/>
    </source>
</evidence>
<evidence type="ECO:0000256" key="1">
    <source>
        <dbReference type="ARBA" id="ARBA00022473"/>
    </source>
</evidence>
<evidence type="ECO:0000313" key="12">
    <source>
        <dbReference type="Proteomes" id="UP000002358"/>
    </source>
</evidence>
<keyword evidence="1" id="KW-0217">Developmental protein</keyword>
<protein>
    <recommendedName>
        <fullName evidence="8">Protein twist</fullName>
    </recommendedName>
</protein>
<reference evidence="11" key="1">
    <citation type="submission" date="2021-01" db="UniProtKB">
        <authorList>
            <consortium name="EnsemblMetazoa"/>
        </authorList>
    </citation>
    <scope>IDENTIFICATION</scope>
</reference>
<keyword evidence="12" id="KW-1185">Reference proteome</keyword>
<dbReference type="InterPro" id="IPR050283">
    <property type="entry name" value="E-box_TF_Regulators"/>
</dbReference>
<keyword evidence="3" id="KW-0805">Transcription regulation</keyword>
<keyword evidence="5" id="KW-0804">Transcription</keyword>
<dbReference type="AlphaFoldDB" id="A0A7M7G7S9"/>
<dbReference type="SUPFAM" id="SSF47459">
    <property type="entry name" value="HLH, helix-loop-helix DNA-binding domain"/>
    <property type="match status" value="1"/>
</dbReference>
<feature type="compositionally biased region" description="Polar residues" evidence="9">
    <location>
        <begin position="1"/>
        <end position="18"/>
    </location>
</feature>
<name>A0A7M7G7S9_NASVI</name>
<evidence type="ECO:0000256" key="7">
    <source>
        <dbReference type="ARBA" id="ARBA00059086"/>
    </source>
</evidence>
<dbReference type="InterPro" id="IPR036638">
    <property type="entry name" value="HLH_DNA-bd_sf"/>
</dbReference>
<feature type="domain" description="BHLH" evidence="10">
    <location>
        <begin position="260"/>
        <end position="311"/>
    </location>
</feature>
<feature type="compositionally biased region" description="Basic and acidic residues" evidence="9">
    <location>
        <begin position="191"/>
        <end position="206"/>
    </location>
</feature>
<sequence length="375" mass="42190">MQSQPQQESYAFYSSLNDSSGIPNSAGSSASNSPDHYADSRFSPSNNHLMDLSSPMPELQVSSRLPAFQSAIHQQHHPLIQQHQLYPSPYVVYDNLDESKTFPKFFQQPSNDAIAAIDRYEQNRQSSPVGYREQNHQEPPPLMYLAADAYSPGEQQLQYPYKLEPEEYKPAVALQQQQQQLQPPQQPDQLQPREENKSAPAVKRESSSASRCKKRKRQISVERDNESDDNHSSSASSTSSCSRSNKLRRKGGATEEELHSQRVMANVRERQRTQSLNEAFTQLRKSIPTLPSDKLSKIQTLKLATKYIDFLEKVLHCNAKSDGSDDHGERNPQNAVRAAARDFAAASQGGSVMGHEKLSVAFSVWRIEGNLNFND</sequence>
<dbReference type="OMA" id="WRMEDDW"/>
<evidence type="ECO:0000256" key="2">
    <source>
        <dbReference type="ARBA" id="ARBA00022782"/>
    </source>
</evidence>
<feature type="region of interest" description="Disordered" evidence="9">
    <location>
        <begin position="171"/>
        <end position="263"/>
    </location>
</feature>
<dbReference type="Pfam" id="PF00010">
    <property type="entry name" value="HLH"/>
    <property type="match status" value="1"/>
</dbReference>
<dbReference type="SMR" id="A0A7M7G7S9"/>
<dbReference type="PANTHER" id="PTHR23349:SF50">
    <property type="entry name" value="PROTEIN TWIST"/>
    <property type="match status" value="1"/>
</dbReference>
<gene>
    <name evidence="11" type="primary">100122216</name>
</gene>
<keyword evidence="4" id="KW-0238">DNA-binding</keyword>
<dbReference type="InParanoid" id="A0A7M7G7S9"/>